<dbReference type="EMBL" id="GBXM01084244">
    <property type="protein sequence ID" value="JAH24333.1"/>
    <property type="molecule type" value="Transcribed_RNA"/>
</dbReference>
<name>A0A0E9R7N1_ANGAN</name>
<protein>
    <submittedName>
        <fullName evidence="2">Uncharacterized protein</fullName>
    </submittedName>
</protein>
<sequence length="32" mass="3871">MSEMCWILLLLLAFLNHIMIKLYNLLFFIANK</sequence>
<keyword evidence="1" id="KW-0812">Transmembrane</keyword>
<accession>A0A0E9R7N1</accession>
<proteinExistence type="predicted"/>
<keyword evidence="1" id="KW-1133">Transmembrane helix</keyword>
<organism evidence="2">
    <name type="scientific">Anguilla anguilla</name>
    <name type="common">European freshwater eel</name>
    <name type="synonym">Muraena anguilla</name>
    <dbReference type="NCBI Taxonomy" id="7936"/>
    <lineage>
        <taxon>Eukaryota</taxon>
        <taxon>Metazoa</taxon>
        <taxon>Chordata</taxon>
        <taxon>Craniata</taxon>
        <taxon>Vertebrata</taxon>
        <taxon>Euteleostomi</taxon>
        <taxon>Actinopterygii</taxon>
        <taxon>Neopterygii</taxon>
        <taxon>Teleostei</taxon>
        <taxon>Anguilliformes</taxon>
        <taxon>Anguillidae</taxon>
        <taxon>Anguilla</taxon>
    </lineage>
</organism>
<dbReference type="AlphaFoldDB" id="A0A0E9R7N1"/>
<evidence type="ECO:0000313" key="2">
    <source>
        <dbReference type="EMBL" id="JAH24333.1"/>
    </source>
</evidence>
<keyword evidence="1" id="KW-0472">Membrane</keyword>
<feature type="transmembrane region" description="Helical" evidence="1">
    <location>
        <begin position="6"/>
        <end position="30"/>
    </location>
</feature>
<reference evidence="2" key="2">
    <citation type="journal article" date="2015" name="Fish Shellfish Immunol.">
        <title>Early steps in the European eel (Anguilla anguilla)-Vibrio vulnificus interaction in the gills: Role of the RtxA13 toxin.</title>
        <authorList>
            <person name="Callol A."/>
            <person name="Pajuelo D."/>
            <person name="Ebbesson L."/>
            <person name="Teles M."/>
            <person name="MacKenzie S."/>
            <person name="Amaro C."/>
        </authorList>
    </citation>
    <scope>NUCLEOTIDE SEQUENCE</scope>
</reference>
<evidence type="ECO:0000256" key="1">
    <source>
        <dbReference type="SAM" id="Phobius"/>
    </source>
</evidence>
<reference evidence="2" key="1">
    <citation type="submission" date="2014-11" db="EMBL/GenBank/DDBJ databases">
        <authorList>
            <person name="Amaro Gonzalez C."/>
        </authorList>
    </citation>
    <scope>NUCLEOTIDE SEQUENCE</scope>
</reference>